<dbReference type="SUPFAM" id="SSF57059">
    <property type="entry name" value="omega toxin-like"/>
    <property type="match status" value="1"/>
</dbReference>
<proteinExistence type="predicted"/>
<dbReference type="EMBL" id="HAHM01000033">
    <property type="protein sequence ID" value="SNX33018.1"/>
    <property type="molecule type" value="Transcribed_RNA"/>
</dbReference>
<dbReference type="AlphaFoldDB" id="A0A4Q8K2L1"/>
<evidence type="ECO:0000256" key="2">
    <source>
        <dbReference type="ARBA" id="ARBA00022525"/>
    </source>
</evidence>
<dbReference type="GO" id="GO:0008200">
    <property type="term" value="F:ion channel inhibitor activity"/>
    <property type="evidence" value="ECO:0007669"/>
    <property type="project" value="InterPro"/>
</dbReference>
<dbReference type="PROSITE" id="PS60021">
    <property type="entry name" value="HWTX_1"/>
    <property type="match status" value="1"/>
</dbReference>
<comment type="subcellular location">
    <subcellularLocation>
        <location evidence="1">Secreted</location>
    </subcellularLocation>
</comment>
<keyword evidence="3" id="KW-1015">Disulfide bond</keyword>
<dbReference type="Pfam" id="PF07740">
    <property type="entry name" value="Toxin_12"/>
    <property type="match status" value="1"/>
</dbReference>
<organism evidence="5">
    <name type="scientific">Liphistius thaleban</name>
    <dbReference type="NCBI Taxonomy" id="1905330"/>
    <lineage>
        <taxon>Eukaryota</taxon>
        <taxon>Metazoa</taxon>
        <taxon>Ecdysozoa</taxon>
        <taxon>Arthropoda</taxon>
        <taxon>Chelicerata</taxon>
        <taxon>Arachnida</taxon>
        <taxon>Araneae</taxon>
        <taxon>Mesothelae</taxon>
        <taxon>Liphistiidae</taxon>
        <taxon>Liphistius</taxon>
    </lineage>
</organism>
<keyword evidence="2" id="KW-0964">Secreted</keyword>
<feature type="chain" id="PRO_5020601617" evidence="4">
    <location>
        <begin position="22"/>
        <end position="85"/>
    </location>
</feature>
<accession>A0A4Q8K2L1</accession>
<evidence type="ECO:0000256" key="4">
    <source>
        <dbReference type="SAM" id="SignalP"/>
    </source>
</evidence>
<reference evidence="5" key="2">
    <citation type="submission" date="2019-05" db="EMBL/GenBank/DDBJ databases">
        <title>Unravelling the molecular evolution of spider venoms.</title>
        <authorList>
            <person name="Pineda S."/>
        </authorList>
    </citation>
    <scope>NUCLEOTIDE SEQUENCE</scope>
</reference>
<dbReference type="InterPro" id="IPR013140">
    <property type="entry name" value="Huwentoxin_CS1"/>
</dbReference>
<evidence type="ECO:0000313" key="5">
    <source>
        <dbReference type="EMBL" id="SNX33018.1"/>
    </source>
</evidence>
<reference evidence="5" key="1">
    <citation type="submission" date="2017-05" db="EMBL/GenBank/DDBJ databases">
        <authorList>
            <person name="QRISCLOUD D."/>
        </authorList>
    </citation>
    <scope>NUCLEOTIDE SEQUENCE</scope>
</reference>
<dbReference type="GO" id="GO:0005576">
    <property type="term" value="C:extracellular region"/>
    <property type="evidence" value="ECO:0007669"/>
    <property type="project" value="UniProtKB-SubCell"/>
</dbReference>
<feature type="signal peptide" evidence="4">
    <location>
        <begin position="1"/>
        <end position="21"/>
    </location>
</feature>
<keyword evidence="4" id="KW-0732">Signal</keyword>
<evidence type="ECO:0000256" key="1">
    <source>
        <dbReference type="ARBA" id="ARBA00004613"/>
    </source>
</evidence>
<dbReference type="InterPro" id="IPR011696">
    <property type="entry name" value="Huwentoxin-1"/>
</dbReference>
<evidence type="ECO:0000256" key="3">
    <source>
        <dbReference type="ARBA" id="ARBA00023157"/>
    </source>
</evidence>
<sequence>MKLQILLAFVAVCVLAVGSYASKSRDLDLRDALLSAMFSAEDHLNPQERECRYFLGKCAQTSDCCAHLACHNKHKWCAWDWTGRK</sequence>
<protein>
    <submittedName>
        <fullName evidence="5">U54-Liphistoxin-Lth1a_1</fullName>
    </submittedName>
</protein>
<name>A0A4Q8K2L1_9ARAC</name>